<keyword evidence="2" id="KW-1185">Reference proteome</keyword>
<evidence type="ECO:0000313" key="2">
    <source>
        <dbReference type="Proteomes" id="UP001177003"/>
    </source>
</evidence>
<dbReference type="Proteomes" id="UP001177003">
    <property type="component" value="Chromosome 9"/>
</dbReference>
<dbReference type="EMBL" id="OX465085">
    <property type="protein sequence ID" value="CAI9304500.1"/>
    <property type="molecule type" value="Genomic_DNA"/>
</dbReference>
<evidence type="ECO:0000313" key="1">
    <source>
        <dbReference type="EMBL" id="CAI9304500.1"/>
    </source>
</evidence>
<reference evidence="1" key="1">
    <citation type="submission" date="2023-04" db="EMBL/GenBank/DDBJ databases">
        <authorList>
            <person name="Vijverberg K."/>
            <person name="Xiong W."/>
            <person name="Schranz E."/>
        </authorList>
    </citation>
    <scope>NUCLEOTIDE SEQUENCE</scope>
</reference>
<gene>
    <name evidence="1" type="ORF">LSALG_LOCUS42872</name>
</gene>
<name>A0AA36A4N0_LACSI</name>
<accession>A0AA36A4N0</accession>
<sequence>MLASELDRCQCQLACARVDDDFSRGSLQWMLKKGVVCVVGGCSIKFGELEPQNPVRVARWTEEVDTAPTSLAVTEFAGQFHLGKPDYHSFHQFCRGLGSGCSSSDSED</sequence>
<dbReference type="AlphaFoldDB" id="A0AA36A4N0"/>
<protein>
    <submittedName>
        <fullName evidence="1">Uncharacterized protein</fullName>
    </submittedName>
</protein>
<organism evidence="1 2">
    <name type="scientific">Lactuca saligna</name>
    <name type="common">Willowleaf lettuce</name>
    <dbReference type="NCBI Taxonomy" id="75948"/>
    <lineage>
        <taxon>Eukaryota</taxon>
        <taxon>Viridiplantae</taxon>
        <taxon>Streptophyta</taxon>
        <taxon>Embryophyta</taxon>
        <taxon>Tracheophyta</taxon>
        <taxon>Spermatophyta</taxon>
        <taxon>Magnoliopsida</taxon>
        <taxon>eudicotyledons</taxon>
        <taxon>Gunneridae</taxon>
        <taxon>Pentapetalae</taxon>
        <taxon>asterids</taxon>
        <taxon>campanulids</taxon>
        <taxon>Asterales</taxon>
        <taxon>Asteraceae</taxon>
        <taxon>Cichorioideae</taxon>
        <taxon>Cichorieae</taxon>
        <taxon>Lactucinae</taxon>
        <taxon>Lactuca</taxon>
    </lineage>
</organism>
<proteinExistence type="predicted"/>